<evidence type="ECO:0000256" key="1">
    <source>
        <dbReference type="ARBA" id="ARBA00023242"/>
    </source>
</evidence>
<dbReference type="Proteomes" id="UP001391051">
    <property type="component" value="Unassembled WGS sequence"/>
</dbReference>
<dbReference type="Pfam" id="PF11951">
    <property type="entry name" value="Fungal_trans_2"/>
    <property type="match status" value="1"/>
</dbReference>
<keyword evidence="1" id="KW-0539">Nucleus</keyword>
<comment type="caution">
    <text evidence="2">The sequence shown here is derived from an EMBL/GenBank/DDBJ whole genome shotgun (WGS) entry which is preliminary data.</text>
</comment>
<organism evidence="2 3">
    <name type="scientific">Apiospora aurea</name>
    <dbReference type="NCBI Taxonomy" id="335848"/>
    <lineage>
        <taxon>Eukaryota</taxon>
        <taxon>Fungi</taxon>
        <taxon>Dikarya</taxon>
        <taxon>Ascomycota</taxon>
        <taxon>Pezizomycotina</taxon>
        <taxon>Sordariomycetes</taxon>
        <taxon>Xylariomycetidae</taxon>
        <taxon>Amphisphaeriales</taxon>
        <taxon>Apiosporaceae</taxon>
        <taxon>Apiospora</taxon>
    </lineage>
</organism>
<protein>
    <submittedName>
        <fullName evidence="2">Fungal-specific transcription factor domain-containing protein</fullName>
    </submittedName>
</protein>
<name>A0ABR1QV32_9PEZI</name>
<dbReference type="RefSeq" id="XP_066705939.1">
    <property type="nucleotide sequence ID" value="XM_066837046.1"/>
</dbReference>
<proteinExistence type="predicted"/>
<evidence type="ECO:0000313" key="3">
    <source>
        <dbReference type="Proteomes" id="UP001391051"/>
    </source>
</evidence>
<gene>
    <name evidence="2" type="ORF">PG986_000824</name>
</gene>
<reference evidence="2 3" key="1">
    <citation type="submission" date="2023-01" db="EMBL/GenBank/DDBJ databases">
        <title>Analysis of 21 Apiospora genomes using comparative genomics revels a genus with tremendous synthesis potential of carbohydrate active enzymes and secondary metabolites.</title>
        <authorList>
            <person name="Sorensen T."/>
        </authorList>
    </citation>
    <scope>NUCLEOTIDE SEQUENCE [LARGE SCALE GENOMIC DNA]</scope>
    <source>
        <strain evidence="2 3">CBS 24483</strain>
    </source>
</reference>
<sequence>MNALACRGGIKQLHARNPAMQPTIKYFMILGVVASSTSPPEDYLVTTPELDFLEEVYGKGDYPTVLCPPSLFLIISQINRLRLQTTQPPEMHDPDSPSPQDLLSQILGFNPDAWASLYPESYQQLFLLARIYHSAVALYCISALRNLFPIGFLYNLWMLRVAHADCLFGLLREAILSPQTKLCLMWPLNVAGVEAATRSLSDRLFVEEALDELSRGLGTGYPLVARSAMQKLWDSGKTDSVLRDAVVTILSTPAEVHTSSRLHPEIRGAALGPPIESVFALVRANRGVQFFIDEFDFSPRGPLGTPELVRENAVDKYGLGSLRKRLIAERARSPTDPDQAAWLGRITETVIAPPRVRGRLAHSFAAVLLLGHNWVAAADSSLRCQVAVQMVPLNPGPSTNRGRRPLFGTVQTAAVSRRLLADKK</sequence>
<dbReference type="GeneID" id="92070108"/>
<keyword evidence="3" id="KW-1185">Reference proteome</keyword>
<accession>A0ABR1QV32</accession>
<dbReference type="InterPro" id="IPR021858">
    <property type="entry name" value="Fun_TF"/>
</dbReference>
<dbReference type="EMBL" id="JAQQWE010000001">
    <property type="protein sequence ID" value="KAK7966547.1"/>
    <property type="molecule type" value="Genomic_DNA"/>
</dbReference>
<evidence type="ECO:0000313" key="2">
    <source>
        <dbReference type="EMBL" id="KAK7966547.1"/>
    </source>
</evidence>